<dbReference type="Proteomes" id="UP000295479">
    <property type="component" value="Unassembled WGS sequence"/>
</dbReference>
<evidence type="ECO:0000313" key="1">
    <source>
        <dbReference type="EMBL" id="TDD94600.1"/>
    </source>
</evidence>
<dbReference type="AlphaFoldDB" id="A0A4R5C8V3"/>
<accession>A0A4R5C8V3</accession>
<evidence type="ECO:0000313" key="2">
    <source>
        <dbReference type="Proteomes" id="UP000295479"/>
    </source>
</evidence>
<organism evidence="1 2">
    <name type="scientific">Flavobacterium cellulosilyticum</name>
    <dbReference type="NCBI Taxonomy" id="2541731"/>
    <lineage>
        <taxon>Bacteria</taxon>
        <taxon>Pseudomonadati</taxon>
        <taxon>Bacteroidota</taxon>
        <taxon>Flavobacteriia</taxon>
        <taxon>Flavobacteriales</taxon>
        <taxon>Flavobacteriaceae</taxon>
        <taxon>Flavobacterium</taxon>
    </lineage>
</organism>
<dbReference type="EMBL" id="SMFK01000015">
    <property type="protein sequence ID" value="TDD94600.1"/>
    <property type="molecule type" value="Genomic_DNA"/>
</dbReference>
<gene>
    <name evidence="1" type="ORF">E0F76_16410</name>
</gene>
<protein>
    <submittedName>
        <fullName evidence="1">Uncharacterized protein</fullName>
    </submittedName>
</protein>
<sequence>MTKITQDFYRSKSKNTVGRLSKLFHLLLLLPLLMFTLATNAQIKYIDLGGYTITDNANYTSLANHC</sequence>
<comment type="caution">
    <text evidence="1">The sequence shown here is derived from an EMBL/GenBank/DDBJ whole genome shotgun (WGS) entry which is preliminary data.</text>
</comment>
<reference evidence="1 2" key="1">
    <citation type="submission" date="2019-03" db="EMBL/GenBank/DDBJ databases">
        <title>Flavobacterium AR-3-4 sp. nov. isolated from arctic soil.</title>
        <authorList>
            <person name="Chaudhary D.K."/>
        </authorList>
    </citation>
    <scope>NUCLEOTIDE SEQUENCE [LARGE SCALE GENOMIC DNA]</scope>
    <source>
        <strain evidence="1 2">AR-3-4</strain>
    </source>
</reference>
<keyword evidence="2" id="KW-1185">Reference proteome</keyword>
<dbReference type="RefSeq" id="WP_132008666.1">
    <property type="nucleotide sequence ID" value="NZ_SMFK01000015.1"/>
</dbReference>
<proteinExistence type="predicted"/>
<name>A0A4R5C8V3_9FLAO</name>